<comment type="caution">
    <text evidence="3">The sequence shown here is derived from an EMBL/GenBank/DDBJ whole genome shotgun (WGS) entry which is preliminary data.</text>
</comment>
<name>A0AB34IHU6_PRYPA</name>
<feature type="domain" description="PH" evidence="2">
    <location>
        <begin position="105"/>
        <end position="193"/>
    </location>
</feature>
<dbReference type="SUPFAM" id="SSF50729">
    <property type="entry name" value="PH domain-like"/>
    <property type="match status" value="1"/>
</dbReference>
<feature type="compositionally biased region" description="Low complexity" evidence="1">
    <location>
        <begin position="242"/>
        <end position="254"/>
    </location>
</feature>
<dbReference type="InterPro" id="IPR001849">
    <property type="entry name" value="PH_domain"/>
</dbReference>
<evidence type="ECO:0000313" key="3">
    <source>
        <dbReference type="EMBL" id="KAL1498446.1"/>
    </source>
</evidence>
<keyword evidence="4" id="KW-1185">Reference proteome</keyword>
<dbReference type="CDD" id="cd00821">
    <property type="entry name" value="PH"/>
    <property type="match status" value="1"/>
</dbReference>
<dbReference type="Gene3D" id="2.30.29.30">
    <property type="entry name" value="Pleckstrin-homology domain (PH domain)/Phosphotyrosine-binding domain (PTB)"/>
    <property type="match status" value="1"/>
</dbReference>
<dbReference type="AlphaFoldDB" id="A0AB34IHU6"/>
<evidence type="ECO:0000259" key="2">
    <source>
        <dbReference type="PROSITE" id="PS50003"/>
    </source>
</evidence>
<dbReference type="InterPro" id="IPR011993">
    <property type="entry name" value="PH-like_dom_sf"/>
</dbReference>
<reference evidence="3 4" key="1">
    <citation type="journal article" date="2024" name="Science">
        <title>Giant polyketide synthase enzymes in the biosynthesis of giant marine polyether toxins.</title>
        <authorList>
            <person name="Fallon T.R."/>
            <person name="Shende V.V."/>
            <person name="Wierzbicki I.H."/>
            <person name="Pendleton A.L."/>
            <person name="Watervoot N.F."/>
            <person name="Auber R.P."/>
            <person name="Gonzalez D.J."/>
            <person name="Wisecaver J.H."/>
            <person name="Moore B.S."/>
        </authorList>
    </citation>
    <scope>NUCLEOTIDE SEQUENCE [LARGE SCALE GENOMIC DNA]</scope>
    <source>
        <strain evidence="3 4">12B1</strain>
    </source>
</reference>
<dbReference type="PROSITE" id="PS50003">
    <property type="entry name" value="PH_DOMAIN"/>
    <property type="match status" value="1"/>
</dbReference>
<feature type="compositionally biased region" description="Low complexity" evidence="1">
    <location>
        <begin position="279"/>
        <end position="298"/>
    </location>
</feature>
<dbReference type="EMBL" id="JBGBPQ010000027">
    <property type="protein sequence ID" value="KAL1498446.1"/>
    <property type="molecule type" value="Genomic_DNA"/>
</dbReference>
<feature type="compositionally biased region" description="Basic and acidic residues" evidence="1">
    <location>
        <begin position="51"/>
        <end position="72"/>
    </location>
</feature>
<dbReference type="Proteomes" id="UP001515480">
    <property type="component" value="Unassembled WGS sequence"/>
</dbReference>
<gene>
    <name evidence="3" type="ORF">AB1Y20_013771</name>
</gene>
<proteinExistence type="predicted"/>
<accession>A0AB34IHU6</accession>
<evidence type="ECO:0000256" key="1">
    <source>
        <dbReference type="SAM" id="MobiDB-lite"/>
    </source>
</evidence>
<feature type="region of interest" description="Disordered" evidence="1">
    <location>
        <begin position="202"/>
        <end position="343"/>
    </location>
</feature>
<protein>
    <recommendedName>
        <fullName evidence="2">PH domain-containing protein</fullName>
    </recommendedName>
</protein>
<organism evidence="3 4">
    <name type="scientific">Prymnesium parvum</name>
    <name type="common">Toxic golden alga</name>
    <dbReference type="NCBI Taxonomy" id="97485"/>
    <lineage>
        <taxon>Eukaryota</taxon>
        <taxon>Haptista</taxon>
        <taxon>Haptophyta</taxon>
        <taxon>Prymnesiophyceae</taxon>
        <taxon>Prymnesiales</taxon>
        <taxon>Prymnesiaceae</taxon>
        <taxon>Prymnesium</taxon>
    </lineage>
</organism>
<feature type="compositionally biased region" description="Low complexity" evidence="1">
    <location>
        <begin position="27"/>
        <end position="45"/>
    </location>
</feature>
<sequence length="343" mass="37549">MPSLLPSAHGRLERRSFSFGRSRRMKPACSPSECSRAAAASSSPPVQSTHDAADRPRERVPLRRAQSFERKAPPPLAGAPLRSSLSFGRKPRPRACQLVAPPVGISQMSGDLWKRAGIKYLKRFFFIVAGKLYYRDPSDESNNFFCGQVTGVKLYSTEMLEFSITTETREYSFRAETAGQVELWVETCEALLAGEPMKAKLPRGMPPPLPDRVGESLDPSAVPVVGQLPHKLQRKSESRPAGLLSSPSCPGLLLYEPSTRDERDSPMSVCACKEEQIDPASPASVLSASPTSMQSARPTPRRAPPLPHGEAVAAAPPRRPMRMRMHDAASVGRRASGERKRSH</sequence>
<evidence type="ECO:0000313" key="4">
    <source>
        <dbReference type="Proteomes" id="UP001515480"/>
    </source>
</evidence>
<feature type="region of interest" description="Disordered" evidence="1">
    <location>
        <begin position="1"/>
        <end position="84"/>
    </location>
</feature>